<keyword evidence="2" id="KW-1185">Reference proteome</keyword>
<proteinExistence type="predicted"/>
<evidence type="ECO:0000313" key="2">
    <source>
        <dbReference type="Proteomes" id="UP000807342"/>
    </source>
</evidence>
<name>A0A9P5WVY2_9AGAR</name>
<protein>
    <submittedName>
        <fullName evidence="1">Uncharacterized protein</fullName>
    </submittedName>
</protein>
<sequence>MGNTPLDDHFPKRIPVDYSLELAYGVMMKCGFAEVVNSRRASLALHAMTLIRDLIEVEAADEGWDWMYLSGRPYGFSSERYYLSEEEVARVFEIAKALKRDVIDTSEGHCIDMEWSCPLQQRQVLQFLSETYPEQYPIAPPQIVLRVSPEPASLGSDEELSDSISVEI</sequence>
<comment type="caution">
    <text evidence="1">The sequence shown here is derived from an EMBL/GenBank/DDBJ whole genome shotgun (WGS) entry which is preliminary data.</text>
</comment>
<organism evidence="1 2">
    <name type="scientific">Macrolepiota fuliginosa MF-IS2</name>
    <dbReference type="NCBI Taxonomy" id="1400762"/>
    <lineage>
        <taxon>Eukaryota</taxon>
        <taxon>Fungi</taxon>
        <taxon>Dikarya</taxon>
        <taxon>Basidiomycota</taxon>
        <taxon>Agaricomycotina</taxon>
        <taxon>Agaricomycetes</taxon>
        <taxon>Agaricomycetidae</taxon>
        <taxon>Agaricales</taxon>
        <taxon>Agaricineae</taxon>
        <taxon>Agaricaceae</taxon>
        <taxon>Macrolepiota</taxon>
    </lineage>
</organism>
<dbReference type="AlphaFoldDB" id="A0A9P5WVY2"/>
<gene>
    <name evidence="1" type="ORF">P691DRAFT_785258</name>
</gene>
<evidence type="ECO:0000313" key="1">
    <source>
        <dbReference type="EMBL" id="KAF9439729.1"/>
    </source>
</evidence>
<dbReference type="EMBL" id="MU153574">
    <property type="protein sequence ID" value="KAF9439729.1"/>
    <property type="molecule type" value="Genomic_DNA"/>
</dbReference>
<accession>A0A9P5WVY2</accession>
<reference evidence="1" key="1">
    <citation type="submission" date="2020-11" db="EMBL/GenBank/DDBJ databases">
        <authorList>
            <consortium name="DOE Joint Genome Institute"/>
            <person name="Ahrendt S."/>
            <person name="Riley R."/>
            <person name="Andreopoulos W."/>
            <person name="Labutti K."/>
            <person name="Pangilinan J."/>
            <person name="Ruiz-Duenas F.J."/>
            <person name="Barrasa J.M."/>
            <person name="Sanchez-Garcia M."/>
            <person name="Camarero S."/>
            <person name="Miyauchi S."/>
            <person name="Serrano A."/>
            <person name="Linde D."/>
            <person name="Babiker R."/>
            <person name="Drula E."/>
            <person name="Ayuso-Fernandez I."/>
            <person name="Pacheco R."/>
            <person name="Padilla G."/>
            <person name="Ferreira P."/>
            <person name="Barriuso J."/>
            <person name="Kellner H."/>
            <person name="Castanera R."/>
            <person name="Alfaro M."/>
            <person name="Ramirez L."/>
            <person name="Pisabarro A.G."/>
            <person name="Kuo A."/>
            <person name="Tritt A."/>
            <person name="Lipzen A."/>
            <person name="He G."/>
            <person name="Yan M."/>
            <person name="Ng V."/>
            <person name="Cullen D."/>
            <person name="Martin F."/>
            <person name="Rosso M.-N."/>
            <person name="Henrissat B."/>
            <person name="Hibbett D."/>
            <person name="Martinez A.T."/>
            <person name="Grigoriev I.V."/>
        </authorList>
    </citation>
    <scope>NUCLEOTIDE SEQUENCE</scope>
    <source>
        <strain evidence="1">MF-IS2</strain>
    </source>
</reference>
<dbReference type="Proteomes" id="UP000807342">
    <property type="component" value="Unassembled WGS sequence"/>
</dbReference>